<dbReference type="InterPro" id="IPR053135">
    <property type="entry name" value="AKR2_Oxidoreductase"/>
</dbReference>
<dbReference type="Gene3D" id="3.20.20.100">
    <property type="entry name" value="NADP-dependent oxidoreductase domain"/>
    <property type="match status" value="1"/>
</dbReference>
<organism evidence="2 3">
    <name type="scientific">Ulvibacterium marinum</name>
    <dbReference type="NCBI Taxonomy" id="2419782"/>
    <lineage>
        <taxon>Bacteria</taxon>
        <taxon>Pseudomonadati</taxon>
        <taxon>Bacteroidota</taxon>
        <taxon>Flavobacteriia</taxon>
        <taxon>Flavobacteriales</taxon>
        <taxon>Flavobacteriaceae</taxon>
        <taxon>Ulvibacterium</taxon>
    </lineage>
</organism>
<dbReference type="RefSeq" id="WP_120709828.1">
    <property type="nucleotide sequence ID" value="NZ_RBCJ01000001.1"/>
</dbReference>
<evidence type="ECO:0000313" key="2">
    <source>
        <dbReference type="EMBL" id="RKN82637.1"/>
    </source>
</evidence>
<comment type="caution">
    <text evidence="2">The sequence shown here is derived from an EMBL/GenBank/DDBJ whole genome shotgun (WGS) entry which is preliminary data.</text>
</comment>
<protein>
    <submittedName>
        <fullName evidence="2">Aldo/keto reductase</fullName>
    </submittedName>
</protein>
<dbReference type="OrthoDB" id="9773828at2"/>
<evidence type="ECO:0000259" key="1">
    <source>
        <dbReference type="Pfam" id="PF00248"/>
    </source>
</evidence>
<name>A0A3B0CFP3_9FLAO</name>
<dbReference type="EMBL" id="RBCJ01000001">
    <property type="protein sequence ID" value="RKN82637.1"/>
    <property type="molecule type" value="Genomic_DNA"/>
</dbReference>
<evidence type="ECO:0000313" key="3">
    <source>
        <dbReference type="Proteomes" id="UP000276603"/>
    </source>
</evidence>
<dbReference type="CDD" id="cd19095">
    <property type="entry name" value="AKR_PA4992-like"/>
    <property type="match status" value="1"/>
</dbReference>
<dbReference type="PANTHER" id="PTHR43312">
    <property type="entry name" value="D-THREO-ALDOSE 1-DEHYDROGENASE"/>
    <property type="match status" value="1"/>
</dbReference>
<dbReference type="Pfam" id="PF00248">
    <property type="entry name" value="Aldo_ket_red"/>
    <property type="match status" value="1"/>
</dbReference>
<gene>
    <name evidence="2" type="ORF">D7Z94_01995</name>
</gene>
<proteinExistence type="predicted"/>
<dbReference type="Proteomes" id="UP000276603">
    <property type="component" value="Unassembled WGS sequence"/>
</dbReference>
<dbReference type="PANTHER" id="PTHR43312:SF1">
    <property type="entry name" value="NADP-DEPENDENT OXIDOREDUCTASE DOMAIN-CONTAINING PROTEIN"/>
    <property type="match status" value="1"/>
</dbReference>
<dbReference type="InterPro" id="IPR036812">
    <property type="entry name" value="NAD(P)_OxRdtase_dom_sf"/>
</dbReference>
<accession>A0A3B0CFP3</accession>
<dbReference type="AlphaFoldDB" id="A0A3B0CFP3"/>
<reference evidence="2 3" key="1">
    <citation type="submission" date="2018-10" db="EMBL/GenBank/DDBJ databases">
        <title>Ulvibacterium marinum gen. nov., sp. nov., a novel marine bacterium of the family Flavobacteriaceae, isolated from a culture of the green alga Ulva prolifera.</title>
        <authorList>
            <person name="Zhang Z."/>
        </authorList>
    </citation>
    <scope>NUCLEOTIDE SEQUENCE [LARGE SCALE GENOMIC DNA]</scope>
    <source>
        <strain evidence="2 3">CCMM003</strain>
    </source>
</reference>
<feature type="domain" description="NADP-dependent oxidoreductase" evidence="1">
    <location>
        <begin position="49"/>
        <end position="287"/>
    </location>
</feature>
<sequence>MNYSRREILKLSSLAGLGLTTLPSLFSFSLEESIRQRAIPSSEEKLPIVGLGTWLTFDVGNSSEALKVRRQVLLEMHKLGGKVIDSSPMYGSSEATVGKVSASLDSQNSFFYATKVWTSGKQAGIDQMNGSLKKMRRSTMDLMQIHNLVDWQTHVKTLRAWKETGKIRYWGLTHYVDSAHGTLEKIIRQEKPDFVQFNYSILSRHAEKSLLITCQQNKTAVIINQPYDSGSLFRKVKGQSLPEWSLDYDIKSWGQYFLKFILSHEAITCAIPGTSKPHHVIDNMMAGYGALPDTSGREKMVSYLKSL</sequence>
<dbReference type="SUPFAM" id="SSF51430">
    <property type="entry name" value="NAD(P)-linked oxidoreductase"/>
    <property type="match status" value="1"/>
</dbReference>
<dbReference type="InterPro" id="IPR023210">
    <property type="entry name" value="NADP_OxRdtase_dom"/>
</dbReference>
<keyword evidence="3" id="KW-1185">Reference proteome</keyword>